<dbReference type="PANTHER" id="PTHR40396:SF1">
    <property type="entry name" value="ATPASE AAA-TYPE CORE DOMAIN-CONTAINING PROTEIN"/>
    <property type="match status" value="1"/>
</dbReference>
<name>A0A1G6PKZ0_9ACTN</name>
<dbReference type="RefSeq" id="WP_175471720.1">
    <property type="nucleotide sequence ID" value="NZ_FMZF01000003.1"/>
</dbReference>
<proteinExistence type="predicted"/>
<sequence>MTSLDDGLVEIDSDETNLDTEFVDREHPRFISLELTNFLSYKQAKLEFGEFIALVGPNASGKSNLVAAIKLLREIPTYGLQTAIARRGGFDQLRHRSAGRPYDPAIRLTFAMGENPASTYELRLGAVKGQRYKVKKESADVYWRGRRFTLDSDGSKVVWTDARQNGANRRRAEFVVAPGQSAISTGGLGGYVVYDALQMMQTVEVNPAKVADLQEPSSTREFDSDGSNVTSIYENLDAATKRELVDELAAIVPGIESIEVARLADRQTLRFRQRTESGIREFYAKQMSDGTLRALAILLAALQRSRPGLLVIEEPEVAIHLGALRTLVELLQVQSEQSQILITTHSADIVDALPIDSIRIVWSQSDASHVAPISEHSKEPVRLGLITPGQLLRSDSLDPAI</sequence>
<dbReference type="AlphaFoldDB" id="A0A1G6PKZ0"/>
<dbReference type="EMBL" id="FMZF01000003">
    <property type="protein sequence ID" value="SDC80719.1"/>
    <property type="molecule type" value="Genomic_DNA"/>
</dbReference>
<dbReference type="Proteomes" id="UP000199416">
    <property type="component" value="Unassembled WGS sequence"/>
</dbReference>
<dbReference type="GO" id="GO:0016887">
    <property type="term" value="F:ATP hydrolysis activity"/>
    <property type="evidence" value="ECO:0007669"/>
    <property type="project" value="InterPro"/>
</dbReference>
<evidence type="ECO:0000259" key="1">
    <source>
        <dbReference type="Pfam" id="PF13304"/>
    </source>
</evidence>
<feature type="domain" description="ATPase AAA-type core" evidence="1">
    <location>
        <begin position="51"/>
        <end position="136"/>
    </location>
</feature>
<dbReference type="Pfam" id="PF13304">
    <property type="entry name" value="AAA_21"/>
    <property type="match status" value="2"/>
</dbReference>
<reference evidence="3" key="1">
    <citation type="submission" date="2016-10" db="EMBL/GenBank/DDBJ databases">
        <authorList>
            <person name="Varghese N."/>
            <person name="Submissions S."/>
        </authorList>
    </citation>
    <scope>NUCLEOTIDE SEQUENCE [LARGE SCALE GENOMIC DNA]</scope>
    <source>
        <strain evidence="3">DSM 45421</strain>
    </source>
</reference>
<keyword evidence="3" id="KW-1185">Reference proteome</keyword>
<evidence type="ECO:0000313" key="2">
    <source>
        <dbReference type="EMBL" id="SDC80719.1"/>
    </source>
</evidence>
<dbReference type="STRING" id="1190417.SAMN05660690_2634"/>
<protein>
    <submittedName>
        <fullName evidence="2">Predicted ATPase</fullName>
    </submittedName>
</protein>
<dbReference type="InterPro" id="IPR003959">
    <property type="entry name" value="ATPase_AAA_core"/>
</dbReference>
<evidence type="ECO:0000313" key="3">
    <source>
        <dbReference type="Proteomes" id="UP000199416"/>
    </source>
</evidence>
<feature type="domain" description="ATPase AAA-type core" evidence="1">
    <location>
        <begin position="239"/>
        <end position="351"/>
    </location>
</feature>
<accession>A0A1G6PKZ0</accession>
<dbReference type="PIRSF" id="PIRSF029347">
    <property type="entry name" value="RecF"/>
    <property type="match status" value="1"/>
</dbReference>
<dbReference type="GO" id="GO:0005524">
    <property type="term" value="F:ATP binding"/>
    <property type="evidence" value="ECO:0007669"/>
    <property type="project" value="InterPro"/>
</dbReference>
<dbReference type="InterPro" id="IPR027417">
    <property type="entry name" value="P-loop_NTPase"/>
</dbReference>
<dbReference type="SUPFAM" id="SSF52540">
    <property type="entry name" value="P-loop containing nucleoside triphosphate hydrolases"/>
    <property type="match status" value="1"/>
</dbReference>
<dbReference type="Gene3D" id="3.40.50.300">
    <property type="entry name" value="P-loop containing nucleotide triphosphate hydrolases"/>
    <property type="match status" value="1"/>
</dbReference>
<gene>
    <name evidence="2" type="ORF">SAMN05660690_2634</name>
</gene>
<dbReference type="PANTHER" id="PTHR40396">
    <property type="entry name" value="ATPASE-LIKE PROTEIN"/>
    <property type="match status" value="1"/>
</dbReference>
<dbReference type="InterPro" id="IPR014555">
    <property type="entry name" value="RecF-like"/>
</dbReference>
<organism evidence="2 3">
    <name type="scientific">Geodermatophilus telluris</name>
    <dbReference type="NCBI Taxonomy" id="1190417"/>
    <lineage>
        <taxon>Bacteria</taxon>
        <taxon>Bacillati</taxon>
        <taxon>Actinomycetota</taxon>
        <taxon>Actinomycetes</taxon>
        <taxon>Geodermatophilales</taxon>
        <taxon>Geodermatophilaceae</taxon>
        <taxon>Geodermatophilus</taxon>
    </lineage>
</organism>